<feature type="region of interest" description="Disordered" evidence="1">
    <location>
        <begin position="73"/>
        <end position="193"/>
    </location>
</feature>
<gene>
    <name evidence="2" type="ORF">KNW02_07310</name>
</gene>
<accession>A0ABS6AH54</accession>
<dbReference type="EMBL" id="JAHKNG010000009">
    <property type="protein sequence ID" value="MBU3029924.1"/>
    <property type="molecule type" value="Genomic_DNA"/>
</dbReference>
<evidence type="ECO:0000313" key="2">
    <source>
        <dbReference type="EMBL" id="MBU3029924.1"/>
    </source>
</evidence>
<dbReference type="Proteomes" id="UP001166191">
    <property type="component" value="Unassembled WGS sequence"/>
</dbReference>
<proteinExistence type="predicted"/>
<feature type="compositionally biased region" description="Low complexity" evidence="1">
    <location>
        <begin position="320"/>
        <end position="342"/>
    </location>
</feature>
<dbReference type="RefSeq" id="WP_216032609.1">
    <property type="nucleotide sequence ID" value="NZ_JAHKNG010000009.1"/>
</dbReference>
<sequence>MAEPRPQQGAARLSEDIGDVLGAIRRLLAEDDAFIPVRDDDHSEARDTDIGSFLANRHGGNASLARRLVASGSEGAVTDRQPPRVLPPSAAVDPDADVWPLGGRGNAADASRPRLAVAPEPAGFTPGQPRIQRHDTESDQKAAGDQPQVPVLQNGLARSLSERIGGKSADRPAQQSAPPERIDFRPVSAETRRSQPWLQIPTRGGDDTRLRLDAARRVVTTMAAAPGSGSEGQGGIRPEPPLSRPDLRATAPAQMSREGVVATASPDCVEDFAEALDWKARMRPVLEEPSACLANTAVTAMGMPRAKPAEPAGGDAIGRAPTAPGADPAGLAPLAPLASPSGEAEGFADVIAALDRSGSEGDMATPTGRSEADHPPLVHDTITGLSPEAEEQSIRDLLREMIREELHGELGERFSRNLRAVIRREVAAAIDDQLERF</sequence>
<feature type="region of interest" description="Disordered" evidence="1">
    <location>
        <begin position="358"/>
        <end position="378"/>
    </location>
</feature>
<feature type="compositionally biased region" description="Basic and acidic residues" evidence="1">
    <location>
        <begin position="160"/>
        <end position="170"/>
    </location>
</feature>
<evidence type="ECO:0000313" key="3">
    <source>
        <dbReference type="Proteomes" id="UP001166191"/>
    </source>
</evidence>
<evidence type="ECO:0000256" key="1">
    <source>
        <dbReference type="SAM" id="MobiDB-lite"/>
    </source>
</evidence>
<feature type="region of interest" description="Disordered" evidence="1">
    <location>
        <begin position="223"/>
        <end position="245"/>
    </location>
</feature>
<name>A0ABS6AH54_9RHOB</name>
<feature type="region of interest" description="Disordered" evidence="1">
    <location>
        <begin position="306"/>
        <end position="342"/>
    </location>
</feature>
<comment type="caution">
    <text evidence="2">The sequence shown here is derived from an EMBL/GenBank/DDBJ whole genome shotgun (WGS) entry which is preliminary data.</text>
</comment>
<keyword evidence="3" id="KW-1185">Reference proteome</keyword>
<feature type="compositionally biased region" description="Basic and acidic residues" evidence="1">
    <location>
        <begin position="132"/>
        <end position="142"/>
    </location>
</feature>
<protein>
    <submittedName>
        <fullName evidence="2">Uncharacterized protein</fullName>
    </submittedName>
</protein>
<reference evidence="2" key="1">
    <citation type="submission" date="2021-06" db="EMBL/GenBank/DDBJ databases">
        <title>Paracoccus bacterium XHP0099 sp. nov., isolated from the surface waters of the Yellow Sea.</title>
        <authorList>
            <person name="Xue H."/>
            <person name="Zhang D."/>
        </authorList>
    </citation>
    <scope>NUCLEOTIDE SEQUENCE</scope>
    <source>
        <strain evidence="2">XHP0099</strain>
    </source>
</reference>
<organism evidence="2 3">
    <name type="scientific">Paracoccus marinaquae</name>
    <dbReference type="NCBI Taxonomy" id="2841926"/>
    <lineage>
        <taxon>Bacteria</taxon>
        <taxon>Pseudomonadati</taxon>
        <taxon>Pseudomonadota</taxon>
        <taxon>Alphaproteobacteria</taxon>
        <taxon>Rhodobacterales</taxon>
        <taxon>Paracoccaceae</taxon>
        <taxon>Paracoccus</taxon>
    </lineage>
</organism>